<dbReference type="InterPro" id="IPR003599">
    <property type="entry name" value="Ig_sub"/>
</dbReference>
<dbReference type="Proteomes" id="UP000261620">
    <property type="component" value="Unplaced"/>
</dbReference>
<dbReference type="InterPro" id="IPR007110">
    <property type="entry name" value="Ig-like_dom"/>
</dbReference>
<evidence type="ECO:0000256" key="2">
    <source>
        <dbReference type="ARBA" id="ARBA00022475"/>
    </source>
</evidence>
<keyword evidence="2" id="KW-1003">Cell membrane</keyword>
<evidence type="ECO:0000256" key="5">
    <source>
        <dbReference type="ARBA" id="ARBA00023136"/>
    </source>
</evidence>
<reference evidence="10" key="2">
    <citation type="submission" date="2025-09" db="UniProtKB">
        <authorList>
            <consortium name="Ensembl"/>
        </authorList>
    </citation>
    <scope>IDENTIFICATION</scope>
</reference>
<dbReference type="Gene3D" id="2.60.40.10">
    <property type="entry name" value="Immunoglobulins"/>
    <property type="match status" value="1"/>
</dbReference>
<keyword evidence="3 8" id="KW-0732">Signal</keyword>
<keyword evidence="11" id="KW-1185">Reference proteome</keyword>
<dbReference type="AlphaFoldDB" id="A0A3Q4AU83"/>
<dbReference type="PANTHER" id="PTHR19433">
    <property type="entry name" value="T-CELL RECEPTOR ALPHA CHAIN V REGION-RELATED"/>
    <property type="match status" value="1"/>
</dbReference>
<evidence type="ECO:0000313" key="10">
    <source>
        <dbReference type="Ensembl" id="ENSMMOP00000008250.1"/>
    </source>
</evidence>
<dbReference type="GO" id="GO:0002376">
    <property type="term" value="P:immune system process"/>
    <property type="evidence" value="ECO:0007669"/>
    <property type="project" value="UniProtKB-KW"/>
</dbReference>
<organism evidence="10 11">
    <name type="scientific">Mola mola</name>
    <name type="common">Ocean sunfish</name>
    <name type="synonym">Tetraodon mola</name>
    <dbReference type="NCBI Taxonomy" id="94237"/>
    <lineage>
        <taxon>Eukaryota</taxon>
        <taxon>Metazoa</taxon>
        <taxon>Chordata</taxon>
        <taxon>Craniata</taxon>
        <taxon>Vertebrata</taxon>
        <taxon>Euteleostomi</taxon>
        <taxon>Actinopterygii</taxon>
        <taxon>Neopterygii</taxon>
        <taxon>Teleostei</taxon>
        <taxon>Neoteleostei</taxon>
        <taxon>Acanthomorphata</taxon>
        <taxon>Eupercaria</taxon>
        <taxon>Tetraodontiformes</taxon>
        <taxon>Molidae</taxon>
        <taxon>Mola</taxon>
    </lineage>
</organism>
<evidence type="ECO:0000256" key="8">
    <source>
        <dbReference type="SAM" id="SignalP"/>
    </source>
</evidence>
<dbReference type="InterPro" id="IPR013106">
    <property type="entry name" value="Ig_V-set"/>
</dbReference>
<proteinExistence type="predicted"/>
<dbReference type="PANTHER" id="PTHR19433:SF127">
    <property type="entry name" value="NITR9"/>
    <property type="match status" value="1"/>
</dbReference>
<dbReference type="GO" id="GO:0005886">
    <property type="term" value="C:plasma membrane"/>
    <property type="evidence" value="ECO:0007669"/>
    <property type="project" value="UniProtKB-SubCell"/>
</dbReference>
<sequence length="136" mass="15691">SDFIQMLNLLFIFSVPPVTPAQSADLKSFVHQESGFLSAHVGDNVTLRCFYDDDVQLLYWYKQTLGQKPRLISYFYKHAKNAALTDKFKNDPRFTTETKCGHNHLTIYDLRISDSATYCCVGSNFFHFEFHGFTSL</sequence>
<evidence type="ECO:0000313" key="11">
    <source>
        <dbReference type="Proteomes" id="UP000261620"/>
    </source>
</evidence>
<protein>
    <recommendedName>
        <fullName evidence="9">Ig-like domain-containing protein</fullName>
    </recommendedName>
</protein>
<keyword evidence="5" id="KW-0472">Membrane</keyword>
<name>A0A3Q4AU83_MOLML</name>
<keyword evidence="6" id="KW-1015">Disulfide bond</keyword>
<evidence type="ECO:0000256" key="1">
    <source>
        <dbReference type="ARBA" id="ARBA00004236"/>
    </source>
</evidence>
<dbReference type="OMA" id="SASEXIQ"/>
<dbReference type="SMART" id="SM00409">
    <property type="entry name" value="IG"/>
    <property type="match status" value="1"/>
</dbReference>
<reference evidence="10" key="1">
    <citation type="submission" date="2025-08" db="UniProtKB">
        <authorList>
            <consortium name="Ensembl"/>
        </authorList>
    </citation>
    <scope>IDENTIFICATION</scope>
</reference>
<dbReference type="InterPro" id="IPR052051">
    <property type="entry name" value="TCR_complex_component"/>
</dbReference>
<keyword evidence="7" id="KW-0325">Glycoprotein</keyword>
<dbReference type="GO" id="GO:0009617">
    <property type="term" value="P:response to bacterium"/>
    <property type="evidence" value="ECO:0007669"/>
    <property type="project" value="TreeGrafter"/>
</dbReference>
<accession>A0A3Q4AU83</accession>
<evidence type="ECO:0000256" key="6">
    <source>
        <dbReference type="ARBA" id="ARBA00023157"/>
    </source>
</evidence>
<dbReference type="InterPro" id="IPR013783">
    <property type="entry name" value="Ig-like_fold"/>
</dbReference>
<keyword evidence="4" id="KW-0391">Immunity</keyword>
<dbReference type="STRING" id="94237.ENSMMOP00000008250"/>
<dbReference type="Ensembl" id="ENSMMOT00000008401.1">
    <property type="protein sequence ID" value="ENSMMOP00000008250.1"/>
    <property type="gene ID" value="ENSMMOG00000006399.1"/>
</dbReference>
<dbReference type="InterPro" id="IPR036179">
    <property type="entry name" value="Ig-like_dom_sf"/>
</dbReference>
<evidence type="ECO:0000259" key="9">
    <source>
        <dbReference type="PROSITE" id="PS50835"/>
    </source>
</evidence>
<evidence type="ECO:0000256" key="4">
    <source>
        <dbReference type="ARBA" id="ARBA00022859"/>
    </source>
</evidence>
<evidence type="ECO:0000256" key="3">
    <source>
        <dbReference type="ARBA" id="ARBA00022729"/>
    </source>
</evidence>
<dbReference type="SUPFAM" id="SSF48726">
    <property type="entry name" value="Immunoglobulin"/>
    <property type="match status" value="1"/>
</dbReference>
<feature type="domain" description="Ig-like" evidence="9">
    <location>
        <begin position="16"/>
        <end position="136"/>
    </location>
</feature>
<feature type="signal peptide" evidence="8">
    <location>
        <begin position="1"/>
        <end position="21"/>
    </location>
</feature>
<comment type="subcellular location">
    <subcellularLocation>
        <location evidence="1">Cell membrane</location>
    </subcellularLocation>
</comment>
<dbReference type="PROSITE" id="PS50835">
    <property type="entry name" value="IG_LIKE"/>
    <property type="match status" value="1"/>
</dbReference>
<dbReference type="Pfam" id="PF07686">
    <property type="entry name" value="V-set"/>
    <property type="match status" value="1"/>
</dbReference>
<evidence type="ECO:0000256" key="7">
    <source>
        <dbReference type="ARBA" id="ARBA00023180"/>
    </source>
</evidence>
<feature type="chain" id="PRO_5018581434" description="Ig-like domain-containing protein" evidence="8">
    <location>
        <begin position="22"/>
        <end position="136"/>
    </location>
</feature>